<feature type="coiled-coil region" evidence="1">
    <location>
        <begin position="96"/>
        <end position="123"/>
    </location>
</feature>
<name>A0A699HJQ5_TANCI</name>
<keyword evidence="1" id="KW-0175">Coiled coil</keyword>
<dbReference type="EMBL" id="BKCJ010168340">
    <property type="protein sequence ID" value="GEY31404.1"/>
    <property type="molecule type" value="Genomic_DNA"/>
</dbReference>
<evidence type="ECO:0000256" key="1">
    <source>
        <dbReference type="SAM" id="Coils"/>
    </source>
</evidence>
<sequence>MFKYISDASNQERKIHAIDADKDITLVSIQDDADKEMFDVDTLVGEEVFVAGKNENVVEEVVDVAQDNGKGIIIEGPVKPKKKDQIRLDEEAAKKLHAKFDDEERLEREKAKKEERANIALIEE</sequence>
<dbReference type="AlphaFoldDB" id="A0A699HJQ5"/>
<gene>
    <name evidence="2" type="ORF">Tci_403378</name>
</gene>
<evidence type="ECO:0000313" key="2">
    <source>
        <dbReference type="EMBL" id="GEY31404.1"/>
    </source>
</evidence>
<organism evidence="2">
    <name type="scientific">Tanacetum cinerariifolium</name>
    <name type="common">Dalmatian daisy</name>
    <name type="synonym">Chrysanthemum cinerariifolium</name>
    <dbReference type="NCBI Taxonomy" id="118510"/>
    <lineage>
        <taxon>Eukaryota</taxon>
        <taxon>Viridiplantae</taxon>
        <taxon>Streptophyta</taxon>
        <taxon>Embryophyta</taxon>
        <taxon>Tracheophyta</taxon>
        <taxon>Spermatophyta</taxon>
        <taxon>Magnoliopsida</taxon>
        <taxon>eudicotyledons</taxon>
        <taxon>Gunneridae</taxon>
        <taxon>Pentapetalae</taxon>
        <taxon>asterids</taxon>
        <taxon>campanulids</taxon>
        <taxon>Asterales</taxon>
        <taxon>Asteraceae</taxon>
        <taxon>Asteroideae</taxon>
        <taxon>Anthemideae</taxon>
        <taxon>Anthemidinae</taxon>
        <taxon>Tanacetum</taxon>
    </lineage>
</organism>
<accession>A0A699HJQ5</accession>
<protein>
    <submittedName>
        <fullName evidence="2">Uncharacterized protein</fullName>
    </submittedName>
</protein>
<proteinExistence type="predicted"/>
<comment type="caution">
    <text evidence="2">The sequence shown here is derived from an EMBL/GenBank/DDBJ whole genome shotgun (WGS) entry which is preliminary data.</text>
</comment>
<reference evidence="2" key="1">
    <citation type="journal article" date="2019" name="Sci. Rep.">
        <title>Draft genome of Tanacetum cinerariifolium, the natural source of mosquito coil.</title>
        <authorList>
            <person name="Yamashiro T."/>
            <person name="Shiraishi A."/>
            <person name="Satake H."/>
            <person name="Nakayama K."/>
        </authorList>
    </citation>
    <scope>NUCLEOTIDE SEQUENCE</scope>
</reference>